<organism evidence="3 4">
    <name type="scientific">Aureobasidium pullulans</name>
    <name type="common">Black yeast</name>
    <name type="synonym">Pullularia pullulans</name>
    <dbReference type="NCBI Taxonomy" id="5580"/>
    <lineage>
        <taxon>Eukaryota</taxon>
        <taxon>Fungi</taxon>
        <taxon>Dikarya</taxon>
        <taxon>Ascomycota</taxon>
        <taxon>Pezizomycotina</taxon>
        <taxon>Dothideomycetes</taxon>
        <taxon>Dothideomycetidae</taxon>
        <taxon>Dothideales</taxon>
        <taxon>Saccotheciaceae</taxon>
        <taxon>Aureobasidium</taxon>
    </lineage>
</organism>
<dbReference type="SUPFAM" id="SSF52266">
    <property type="entry name" value="SGNH hydrolase"/>
    <property type="match status" value="1"/>
</dbReference>
<keyword evidence="1" id="KW-0378">Hydrolase</keyword>
<name>A0A4S9BLR0_AURPU</name>
<dbReference type="PANTHER" id="PTHR45648">
    <property type="entry name" value="GDSL LIPASE/ACYLHYDROLASE FAMILY PROTEIN (AFU_ORTHOLOGUE AFUA_4G14700)"/>
    <property type="match status" value="1"/>
</dbReference>
<dbReference type="InterPro" id="IPR051058">
    <property type="entry name" value="GDSL_Est/Lipase"/>
</dbReference>
<accession>A0A4S9BLR0</accession>
<sequence length="342" mass="38430">MGVPTAMPVFKHFLLASVTLSVGVSAAPKKTKFNWHDTKHVIAFGDSYTYVQGTAGRQNSTFIGDYFNFSFTEEELLHNKIVQNQTATAEGGPNWVEYLTGCGLKPGLTSPLSCKTQLWDFAFGGADISTKYTPRHHNYTVMLEEQVQQFLTYAQPTLSKIVDPSKTLVAFWIGINDINDSANYSVDFPSFYDQLISTLFASVQSVYDIGYRNFLFMNLPPLDRTPGNVLKATPSPNTTMINWWDSSLTSHMHTFAANNPSANPFTFDVNTFLNNVLDHPDKYNIKNVTGYCASYNQPYINEAPESYGCLPLDEYAWFNNGHMTSHVHEILAKEVAQFLKKQ</sequence>
<comment type="caution">
    <text evidence="3">The sequence shown here is derived from an EMBL/GenBank/DDBJ whole genome shotgun (WGS) entry which is preliminary data.</text>
</comment>
<dbReference type="InterPro" id="IPR036514">
    <property type="entry name" value="SGNH_hydro_sf"/>
</dbReference>
<dbReference type="AlphaFoldDB" id="A0A4S9BLR0"/>
<proteinExistence type="predicted"/>
<reference evidence="3 4" key="1">
    <citation type="submission" date="2018-10" db="EMBL/GenBank/DDBJ databases">
        <title>Fifty Aureobasidium pullulans genomes reveal a recombining polyextremotolerant generalist.</title>
        <authorList>
            <person name="Gostincar C."/>
            <person name="Turk M."/>
            <person name="Zajc J."/>
            <person name="Gunde-Cimerman N."/>
        </authorList>
    </citation>
    <scope>NUCLEOTIDE SEQUENCE [LARGE SCALE GENOMIC DNA]</scope>
    <source>
        <strain evidence="3 4">EXF-10507</strain>
    </source>
</reference>
<protein>
    <submittedName>
        <fullName evidence="3">Lysophospholipase A</fullName>
    </submittedName>
</protein>
<keyword evidence="2" id="KW-0732">Signal</keyword>
<dbReference type="CDD" id="cd01846">
    <property type="entry name" value="fatty_acyltransferase_like"/>
    <property type="match status" value="1"/>
</dbReference>
<feature type="chain" id="PRO_5020277989" evidence="2">
    <location>
        <begin position="27"/>
        <end position="342"/>
    </location>
</feature>
<evidence type="ECO:0000313" key="4">
    <source>
        <dbReference type="Proteomes" id="UP000304928"/>
    </source>
</evidence>
<evidence type="ECO:0000256" key="1">
    <source>
        <dbReference type="ARBA" id="ARBA00022801"/>
    </source>
</evidence>
<dbReference type="Pfam" id="PF00657">
    <property type="entry name" value="Lipase_GDSL"/>
    <property type="match status" value="1"/>
</dbReference>
<dbReference type="Gene3D" id="3.40.50.1110">
    <property type="entry name" value="SGNH hydrolase"/>
    <property type="match status" value="1"/>
</dbReference>
<evidence type="ECO:0000313" key="3">
    <source>
        <dbReference type="EMBL" id="THW94480.1"/>
    </source>
</evidence>
<evidence type="ECO:0000256" key="2">
    <source>
        <dbReference type="SAM" id="SignalP"/>
    </source>
</evidence>
<dbReference type="PANTHER" id="PTHR45648:SF85">
    <property type="entry name" value="A, PUTATIVE (AFU_ORTHOLOGUE AFUA_2G10760)-RELATED"/>
    <property type="match status" value="1"/>
</dbReference>
<dbReference type="GO" id="GO:0016788">
    <property type="term" value="F:hydrolase activity, acting on ester bonds"/>
    <property type="evidence" value="ECO:0007669"/>
    <property type="project" value="InterPro"/>
</dbReference>
<dbReference type="Proteomes" id="UP000304928">
    <property type="component" value="Unassembled WGS sequence"/>
</dbReference>
<dbReference type="EMBL" id="QZAR01000019">
    <property type="protein sequence ID" value="THW94480.1"/>
    <property type="molecule type" value="Genomic_DNA"/>
</dbReference>
<feature type="signal peptide" evidence="2">
    <location>
        <begin position="1"/>
        <end position="26"/>
    </location>
</feature>
<gene>
    <name evidence="3" type="ORF">D6D15_02054</name>
</gene>
<dbReference type="InterPro" id="IPR001087">
    <property type="entry name" value="GDSL"/>
</dbReference>